<feature type="transmembrane region" description="Helical" evidence="5">
    <location>
        <begin position="37"/>
        <end position="59"/>
    </location>
</feature>
<gene>
    <name evidence="7" type="ORF">Aco03nite_099970</name>
</gene>
<feature type="transmembrane region" description="Helical" evidence="5">
    <location>
        <begin position="304"/>
        <end position="326"/>
    </location>
</feature>
<evidence type="ECO:0000313" key="7">
    <source>
        <dbReference type="EMBL" id="GID61593.1"/>
    </source>
</evidence>
<keyword evidence="4 5" id="KW-0472">Membrane</keyword>
<feature type="transmembrane region" description="Helical" evidence="5">
    <location>
        <begin position="250"/>
        <end position="268"/>
    </location>
</feature>
<dbReference type="Gene3D" id="1.20.1250.20">
    <property type="entry name" value="MFS general substrate transporter like domains"/>
    <property type="match status" value="1"/>
</dbReference>
<sequence>MERGLLRPPVLACFVLLGIEMGIWGSRIPEVRLQTGLSYGTLGIALFALPLATVLSLAFVSNAVIRHGSCAVLRVAVLAAPVSLIPVGFARGLAMLALVLLLFGSALCLLNIAMNACAVDVEKTHQRPLMSSFHAAFSIGAIAGAGVGGVFAKLQWTPATSFTVTGIALFVAGLALARALGVDEATDPGADDPAAPATDPNPAGIRRRDLHRAVLLLGTLAMFSAAAEGAMTDWSVVYLHDALNAATGPASWGLTCFSAAVAAGRLAGNRLSARWGTVRLIQIGAAVAGSGLAAGVLSDTVPGMYLGLVLMGLGVSCVVPQIVSAAGHAPVGHPSRNIAVVTGLSTVGSLAGPVVIGAVAAAGGLTVAVTVPAALMLAVAAGGALIGDRSVQRPNKL</sequence>
<feature type="transmembrane region" description="Helical" evidence="5">
    <location>
        <begin position="367"/>
        <end position="387"/>
    </location>
</feature>
<keyword evidence="3 5" id="KW-1133">Transmembrane helix</keyword>
<proteinExistence type="predicted"/>
<feature type="transmembrane region" description="Helical" evidence="5">
    <location>
        <begin position="71"/>
        <end position="89"/>
    </location>
</feature>
<organism evidence="7 8">
    <name type="scientific">Actinoplanes couchii</name>
    <dbReference type="NCBI Taxonomy" id="403638"/>
    <lineage>
        <taxon>Bacteria</taxon>
        <taxon>Bacillati</taxon>
        <taxon>Actinomycetota</taxon>
        <taxon>Actinomycetes</taxon>
        <taxon>Micromonosporales</taxon>
        <taxon>Micromonosporaceae</taxon>
        <taxon>Actinoplanes</taxon>
    </lineage>
</organism>
<feature type="transmembrane region" description="Helical" evidence="5">
    <location>
        <begin position="158"/>
        <end position="177"/>
    </location>
</feature>
<evidence type="ECO:0000256" key="1">
    <source>
        <dbReference type="ARBA" id="ARBA00004651"/>
    </source>
</evidence>
<evidence type="ECO:0000256" key="2">
    <source>
        <dbReference type="ARBA" id="ARBA00022692"/>
    </source>
</evidence>
<protein>
    <recommendedName>
        <fullName evidence="6">Major facilitator superfamily (MFS) profile domain-containing protein</fullName>
    </recommendedName>
</protein>
<dbReference type="SUPFAM" id="SSF103473">
    <property type="entry name" value="MFS general substrate transporter"/>
    <property type="match status" value="1"/>
</dbReference>
<dbReference type="InterPro" id="IPR011701">
    <property type="entry name" value="MFS"/>
</dbReference>
<feature type="transmembrane region" description="Helical" evidence="5">
    <location>
        <begin position="5"/>
        <end position="25"/>
    </location>
</feature>
<accession>A0ABQ3XSZ8</accession>
<feature type="transmembrane region" description="Helical" evidence="5">
    <location>
        <begin position="338"/>
        <end position="361"/>
    </location>
</feature>
<feature type="domain" description="Major facilitator superfamily (MFS) profile" evidence="6">
    <location>
        <begin position="214"/>
        <end position="397"/>
    </location>
</feature>
<name>A0ABQ3XSZ8_9ACTN</name>
<comment type="caution">
    <text evidence="7">The sequence shown here is derived from an EMBL/GenBank/DDBJ whole genome shotgun (WGS) entry which is preliminary data.</text>
</comment>
<feature type="transmembrane region" description="Helical" evidence="5">
    <location>
        <begin position="280"/>
        <end position="298"/>
    </location>
</feature>
<dbReference type="RefSeq" id="WP_203809707.1">
    <property type="nucleotide sequence ID" value="NZ_BAAAQE010000021.1"/>
</dbReference>
<dbReference type="PANTHER" id="PTHR23514:SF13">
    <property type="entry name" value="INNER MEMBRANE PROTEIN YBJJ"/>
    <property type="match status" value="1"/>
</dbReference>
<feature type="transmembrane region" description="Helical" evidence="5">
    <location>
        <begin position="133"/>
        <end position="152"/>
    </location>
</feature>
<dbReference type="InterPro" id="IPR020846">
    <property type="entry name" value="MFS_dom"/>
</dbReference>
<dbReference type="Pfam" id="PF07690">
    <property type="entry name" value="MFS_1"/>
    <property type="match status" value="1"/>
</dbReference>
<evidence type="ECO:0000256" key="5">
    <source>
        <dbReference type="SAM" id="Phobius"/>
    </source>
</evidence>
<feature type="transmembrane region" description="Helical" evidence="5">
    <location>
        <begin position="213"/>
        <end position="230"/>
    </location>
</feature>
<dbReference type="InterPro" id="IPR036259">
    <property type="entry name" value="MFS_trans_sf"/>
</dbReference>
<reference evidence="7 8" key="1">
    <citation type="submission" date="2021-01" db="EMBL/GenBank/DDBJ databases">
        <title>Whole genome shotgun sequence of Actinoplanes couchii NBRC 106145.</title>
        <authorList>
            <person name="Komaki H."/>
            <person name="Tamura T."/>
        </authorList>
    </citation>
    <scope>NUCLEOTIDE SEQUENCE [LARGE SCALE GENOMIC DNA]</scope>
    <source>
        <strain evidence="7 8">NBRC 106145</strain>
    </source>
</reference>
<keyword evidence="8" id="KW-1185">Reference proteome</keyword>
<dbReference type="Proteomes" id="UP000612282">
    <property type="component" value="Unassembled WGS sequence"/>
</dbReference>
<dbReference type="PANTHER" id="PTHR23514">
    <property type="entry name" value="BYPASS OF STOP CODON PROTEIN 6"/>
    <property type="match status" value="1"/>
</dbReference>
<dbReference type="CDD" id="cd17393">
    <property type="entry name" value="MFS_MosC_like"/>
    <property type="match status" value="1"/>
</dbReference>
<keyword evidence="2 5" id="KW-0812">Transmembrane</keyword>
<evidence type="ECO:0000313" key="8">
    <source>
        <dbReference type="Proteomes" id="UP000612282"/>
    </source>
</evidence>
<dbReference type="EMBL" id="BOMG01000130">
    <property type="protein sequence ID" value="GID61593.1"/>
    <property type="molecule type" value="Genomic_DNA"/>
</dbReference>
<evidence type="ECO:0000259" key="6">
    <source>
        <dbReference type="PROSITE" id="PS50850"/>
    </source>
</evidence>
<comment type="subcellular location">
    <subcellularLocation>
        <location evidence="1">Cell membrane</location>
        <topology evidence="1">Multi-pass membrane protein</topology>
    </subcellularLocation>
</comment>
<evidence type="ECO:0000256" key="3">
    <source>
        <dbReference type="ARBA" id="ARBA00022989"/>
    </source>
</evidence>
<feature type="transmembrane region" description="Helical" evidence="5">
    <location>
        <begin position="95"/>
        <end position="121"/>
    </location>
</feature>
<dbReference type="PROSITE" id="PS50850">
    <property type="entry name" value="MFS"/>
    <property type="match status" value="1"/>
</dbReference>
<evidence type="ECO:0000256" key="4">
    <source>
        <dbReference type="ARBA" id="ARBA00023136"/>
    </source>
</evidence>
<dbReference type="InterPro" id="IPR051788">
    <property type="entry name" value="MFS_Transporter"/>
</dbReference>